<dbReference type="RefSeq" id="WP_006462222.1">
    <property type="nucleotide sequence ID" value="NZ_AEEC02000005.1"/>
</dbReference>
<organism evidence="1 2">
    <name type="scientific">Herbaspirillum frisingense GSF30</name>
    <dbReference type="NCBI Taxonomy" id="864073"/>
    <lineage>
        <taxon>Bacteria</taxon>
        <taxon>Pseudomonadati</taxon>
        <taxon>Pseudomonadota</taxon>
        <taxon>Betaproteobacteria</taxon>
        <taxon>Burkholderiales</taxon>
        <taxon>Oxalobacteraceae</taxon>
        <taxon>Herbaspirillum</taxon>
    </lineage>
</organism>
<dbReference type="Proteomes" id="UP000006772">
    <property type="component" value="Unassembled WGS sequence"/>
</dbReference>
<evidence type="ECO:0000313" key="1">
    <source>
        <dbReference type="EMBL" id="EOA05853.1"/>
    </source>
</evidence>
<evidence type="ECO:0000313" key="2">
    <source>
        <dbReference type="Proteomes" id="UP000006772"/>
    </source>
</evidence>
<name>A0AAI9IGM0_9BURK</name>
<proteinExistence type="predicted"/>
<accession>A0AAI9IGM0</accession>
<gene>
    <name evidence="1" type="ORF">HFRIS_005323</name>
</gene>
<dbReference type="AlphaFoldDB" id="A0AAI9IGM0"/>
<comment type="caution">
    <text evidence="1">The sequence shown here is derived from an EMBL/GenBank/DDBJ whole genome shotgun (WGS) entry which is preliminary data.</text>
</comment>
<reference evidence="1 2" key="1">
    <citation type="journal article" date="2013" name="Front. Microbiol.">
        <title>The genome of the endophytic bacterium H. frisingense GSF30(T) identifies diverse strategies in the Herbaspirillum genus to interact with plants.</title>
        <authorList>
            <person name="Straub D."/>
            <person name="Rothballer M."/>
            <person name="Hartmann A."/>
            <person name="Ludewig U."/>
        </authorList>
    </citation>
    <scope>NUCLEOTIDE SEQUENCE [LARGE SCALE GENOMIC DNA]</scope>
    <source>
        <strain evidence="1 2">GSF30</strain>
    </source>
</reference>
<sequence length="78" mass="8842">MDIEVMGQYEIVLEAFSNLSNTGWMPFVTIYRGRSSSRRSICVVQRQRVETNLPAHSREQAIEAARAFAAQRIGNGRL</sequence>
<dbReference type="EMBL" id="AEEC02000005">
    <property type="protein sequence ID" value="EOA05853.1"/>
    <property type="molecule type" value="Genomic_DNA"/>
</dbReference>
<protein>
    <submittedName>
        <fullName evidence="1">Uncharacterized protein</fullName>
    </submittedName>
</protein>